<sequence>MLLMLGDLPGLFRTRQNNRSSHRPDLDPAPGEVLASSLCHHMAVAYSRGEDLEVPHASCPPDDRSAAVSRIRR</sequence>
<dbReference type="Proteomes" id="UP000192726">
    <property type="component" value="Chromosome"/>
</dbReference>
<evidence type="ECO:0000313" key="2">
    <source>
        <dbReference type="EMBL" id="ARF53513.1"/>
    </source>
</evidence>
<gene>
    <name evidence="2" type="ORF">B1H19_04405</name>
</gene>
<organism evidence="2 3">
    <name type="scientific">Streptomyces gilvosporeus</name>
    <dbReference type="NCBI Taxonomy" id="553510"/>
    <lineage>
        <taxon>Bacteria</taxon>
        <taxon>Bacillati</taxon>
        <taxon>Actinomycetota</taxon>
        <taxon>Actinomycetes</taxon>
        <taxon>Kitasatosporales</taxon>
        <taxon>Streptomycetaceae</taxon>
        <taxon>Streptomyces</taxon>
    </lineage>
</organism>
<dbReference type="EMBL" id="CP020569">
    <property type="protein sequence ID" value="ARF53513.1"/>
    <property type="molecule type" value="Genomic_DNA"/>
</dbReference>
<reference evidence="2 3" key="1">
    <citation type="submission" date="2017-04" db="EMBL/GenBank/DDBJ databases">
        <title>Complete Genome Sequence of Streptomyces gilvosporeus F607, a Capable Producer of Natamycin.</title>
        <authorList>
            <person name="Zong G."/>
            <person name="Zhong C."/>
            <person name="Fu J."/>
            <person name="Qin R."/>
            <person name="Cao G."/>
        </authorList>
    </citation>
    <scope>NUCLEOTIDE SEQUENCE [LARGE SCALE GENOMIC DNA]</scope>
    <source>
        <strain evidence="2 3">F607</strain>
    </source>
</reference>
<dbReference type="KEGG" id="sgv:B1H19_04405"/>
<evidence type="ECO:0000313" key="3">
    <source>
        <dbReference type="Proteomes" id="UP000192726"/>
    </source>
</evidence>
<accession>A0A1V0TKT0</accession>
<keyword evidence="3" id="KW-1185">Reference proteome</keyword>
<feature type="region of interest" description="Disordered" evidence="1">
    <location>
        <begin position="51"/>
        <end position="73"/>
    </location>
</feature>
<protein>
    <submittedName>
        <fullName evidence="2">Uncharacterized protein</fullName>
    </submittedName>
</protein>
<evidence type="ECO:0000256" key="1">
    <source>
        <dbReference type="SAM" id="MobiDB-lite"/>
    </source>
</evidence>
<name>A0A1V0TKT0_9ACTN</name>
<dbReference type="AlphaFoldDB" id="A0A1V0TKT0"/>
<proteinExistence type="predicted"/>